<dbReference type="PANTHER" id="PTHR10578:SF107">
    <property type="entry name" value="2-HYDROXYACID OXIDASE 1"/>
    <property type="match status" value="1"/>
</dbReference>
<feature type="binding site" evidence="10">
    <location>
        <begin position="102"/>
        <end position="104"/>
    </location>
    <ligand>
        <name>FMN</name>
        <dbReference type="ChEBI" id="CHEBI:58210"/>
    </ligand>
</feature>
<evidence type="ECO:0000313" key="14">
    <source>
        <dbReference type="Proteomes" id="UP000663829"/>
    </source>
</evidence>
<evidence type="ECO:0000256" key="10">
    <source>
        <dbReference type="PIRSR" id="PIRSR000138-2"/>
    </source>
</evidence>
<gene>
    <name evidence="12" type="ORF">GPM918_LOCUS25913</name>
    <name evidence="13" type="ORF">SRO942_LOCUS25978</name>
</gene>
<feature type="binding site" evidence="10">
    <location>
        <position position="290"/>
    </location>
    <ligand>
        <name>glyoxylate</name>
        <dbReference type="ChEBI" id="CHEBI:36655"/>
    </ligand>
</feature>
<evidence type="ECO:0000256" key="7">
    <source>
        <dbReference type="ARBA" id="ARBA00029325"/>
    </source>
</evidence>
<dbReference type="EC" id="1.1.3.15" evidence="2"/>
<evidence type="ECO:0000256" key="2">
    <source>
        <dbReference type="ARBA" id="ARBA00013087"/>
    </source>
</evidence>
<comment type="catalytic activity">
    <reaction evidence="8">
        <text>2-hydroxyoctanoate + O2 = 2-oxooctanoate + H2O2</text>
        <dbReference type="Rhea" id="RHEA:67940"/>
        <dbReference type="ChEBI" id="CHEBI:15379"/>
        <dbReference type="ChEBI" id="CHEBI:16240"/>
        <dbReference type="ChEBI" id="CHEBI:133514"/>
        <dbReference type="ChEBI" id="CHEBI:176689"/>
    </reaction>
    <physiologicalReaction direction="left-to-right" evidence="8">
        <dbReference type="Rhea" id="RHEA:67941"/>
    </physiologicalReaction>
</comment>
<dbReference type="Gene3D" id="3.20.20.70">
    <property type="entry name" value="Aldolase class I"/>
    <property type="match status" value="1"/>
</dbReference>
<evidence type="ECO:0000256" key="6">
    <source>
        <dbReference type="ARBA" id="ARBA00024042"/>
    </source>
</evidence>
<evidence type="ECO:0000256" key="9">
    <source>
        <dbReference type="PIRSR" id="PIRSR000138-1"/>
    </source>
</evidence>
<dbReference type="InterPro" id="IPR000262">
    <property type="entry name" value="FMN-dep_DH"/>
</dbReference>
<comment type="similarity">
    <text evidence="6">Belongs to the FMN-dependent alpha-hydroxy acid dehydrogenase family.</text>
</comment>
<keyword evidence="3 10" id="KW-0285">Flavoprotein</keyword>
<evidence type="ECO:0000259" key="11">
    <source>
        <dbReference type="PROSITE" id="PS51349"/>
    </source>
</evidence>
<dbReference type="Pfam" id="PF01070">
    <property type="entry name" value="FMN_dh"/>
    <property type="match status" value="1"/>
</dbReference>
<feature type="binding site" evidence="10">
    <location>
        <position position="293"/>
    </location>
    <ligand>
        <name>glyoxylate</name>
        <dbReference type="ChEBI" id="CHEBI:36655"/>
    </ligand>
</feature>
<evidence type="ECO:0000256" key="4">
    <source>
        <dbReference type="ARBA" id="ARBA00022643"/>
    </source>
</evidence>
<dbReference type="InterPro" id="IPR008259">
    <property type="entry name" value="FMN_hydac_DH_AS"/>
</dbReference>
<dbReference type="PROSITE" id="PS51349">
    <property type="entry name" value="FMN_HYDROXY_ACID_DH_2"/>
    <property type="match status" value="1"/>
</dbReference>
<keyword evidence="4 10" id="KW-0288">FMN</keyword>
<dbReference type="EMBL" id="CAJNOQ010010234">
    <property type="protein sequence ID" value="CAF1246433.1"/>
    <property type="molecule type" value="Genomic_DNA"/>
</dbReference>
<name>A0A814ZK19_9BILA</name>
<dbReference type="InterPro" id="IPR013785">
    <property type="entry name" value="Aldolase_TIM"/>
</dbReference>
<feature type="binding site" evidence="10">
    <location>
        <position position="42"/>
    </location>
    <ligand>
        <name>glyoxylate</name>
        <dbReference type="ChEBI" id="CHEBI:36655"/>
    </ligand>
</feature>
<feature type="binding site" evidence="10">
    <location>
        <position position="162"/>
    </location>
    <ligand>
        <name>FMN</name>
        <dbReference type="ChEBI" id="CHEBI:58210"/>
    </ligand>
</feature>
<dbReference type="GO" id="GO:0003973">
    <property type="term" value="F:(S)-2-hydroxy-acid oxidase activity"/>
    <property type="evidence" value="ECO:0007669"/>
    <property type="project" value="UniProtKB-EC"/>
</dbReference>
<feature type="domain" description="FMN hydroxy acid dehydrogenase" evidence="11">
    <location>
        <begin position="16"/>
        <end position="398"/>
    </location>
</feature>
<dbReference type="Proteomes" id="UP000681722">
    <property type="component" value="Unassembled WGS sequence"/>
</dbReference>
<dbReference type="GO" id="GO:0010181">
    <property type="term" value="F:FMN binding"/>
    <property type="evidence" value="ECO:0007669"/>
    <property type="project" value="InterPro"/>
</dbReference>
<evidence type="ECO:0000313" key="13">
    <source>
        <dbReference type="EMBL" id="CAF4012615.1"/>
    </source>
</evidence>
<dbReference type="SUPFAM" id="SSF51395">
    <property type="entry name" value="FMN-linked oxidoreductases"/>
    <property type="match status" value="1"/>
</dbReference>
<dbReference type="InterPro" id="IPR012133">
    <property type="entry name" value="Alpha-hydoxy_acid_DH_FMN"/>
</dbReference>
<accession>A0A814ZK19</accession>
<dbReference type="PANTHER" id="PTHR10578">
    <property type="entry name" value="S -2-HYDROXY-ACID OXIDASE-RELATED"/>
    <property type="match status" value="1"/>
</dbReference>
<organism evidence="12 14">
    <name type="scientific">Didymodactylos carnosus</name>
    <dbReference type="NCBI Taxonomy" id="1234261"/>
    <lineage>
        <taxon>Eukaryota</taxon>
        <taxon>Metazoa</taxon>
        <taxon>Spiralia</taxon>
        <taxon>Gnathifera</taxon>
        <taxon>Rotifera</taxon>
        <taxon>Eurotatoria</taxon>
        <taxon>Bdelloidea</taxon>
        <taxon>Philodinida</taxon>
        <taxon>Philodinidae</taxon>
        <taxon>Didymodactylos</taxon>
    </lineage>
</organism>
<feature type="binding site" evidence="10">
    <location>
        <begin position="347"/>
        <end position="348"/>
    </location>
    <ligand>
        <name>FMN</name>
        <dbReference type="ChEBI" id="CHEBI:58210"/>
    </ligand>
</feature>
<keyword evidence="5" id="KW-0560">Oxidoreductase</keyword>
<comment type="cofactor">
    <cofactor evidence="1">
        <name>FMN</name>
        <dbReference type="ChEBI" id="CHEBI:58210"/>
    </cofactor>
</comment>
<dbReference type="PROSITE" id="PS00557">
    <property type="entry name" value="FMN_HYDROXY_ACID_DH_1"/>
    <property type="match status" value="1"/>
</dbReference>
<proteinExistence type="inferred from homology"/>
<feature type="binding site" evidence="10">
    <location>
        <position position="266"/>
    </location>
    <ligand>
        <name>FMN</name>
        <dbReference type="ChEBI" id="CHEBI:58210"/>
    </ligand>
</feature>
<feature type="binding site" evidence="10">
    <location>
        <begin position="324"/>
        <end position="328"/>
    </location>
    <ligand>
        <name>FMN</name>
        <dbReference type="ChEBI" id="CHEBI:58210"/>
    </ligand>
</feature>
<protein>
    <recommendedName>
        <fullName evidence="2">(S)-2-hydroxy-acid oxidase</fullName>
        <ecNumber evidence="2">1.1.3.15</ecNumber>
    </recommendedName>
</protein>
<feature type="binding site" evidence="10">
    <location>
        <position position="131"/>
    </location>
    <ligand>
        <name>FMN</name>
        <dbReference type="ChEBI" id="CHEBI:58210"/>
    </ligand>
</feature>
<feature type="binding site" evidence="10">
    <location>
        <position position="164"/>
    </location>
    <ligand>
        <name>glyoxylate</name>
        <dbReference type="ChEBI" id="CHEBI:36655"/>
    </ligand>
</feature>
<evidence type="ECO:0000256" key="8">
    <source>
        <dbReference type="ARBA" id="ARBA00029327"/>
    </source>
</evidence>
<comment type="catalytic activity">
    <reaction evidence="7">
        <text>a (2S)-2-hydroxycarboxylate + O2 = a 2-oxocarboxylate + H2O2</text>
        <dbReference type="Rhea" id="RHEA:16789"/>
        <dbReference type="ChEBI" id="CHEBI:15379"/>
        <dbReference type="ChEBI" id="CHEBI:16240"/>
        <dbReference type="ChEBI" id="CHEBI:35179"/>
        <dbReference type="ChEBI" id="CHEBI:58123"/>
        <dbReference type="EC" id="1.1.3.15"/>
    </reaction>
    <physiologicalReaction direction="left-to-right" evidence="7">
        <dbReference type="Rhea" id="RHEA:16790"/>
    </physiologicalReaction>
</comment>
<dbReference type="OrthoDB" id="25826at2759"/>
<feature type="binding site" evidence="10">
    <location>
        <position position="190"/>
    </location>
    <ligand>
        <name>FMN</name>
        <dbReference type="ChEBI" id="CHEBI:58210"/>
    </ligand>
</feature>
<reference evidence="12" key="1">
    <citation type="submission" date="2021-02" db="EMBL/GenBank/DDBJ databases">
        <authorList>
            <person name="Nowell W R."/>
        </authorList>
    </citation>
    <scope>NUCLEOTIDE SEQUENCE</scope>
</reference>
<sequence>MKKQALLSQNTLSYQTTNGVLLSIDDYHQVAKKKLPKMVYDYYRSGADDEITLNENENAYRRIKLKPSVFVDVSIHETDENSCKTHVLHGKSEISFPVIIAPTAMQRMATDLGEKATARAAVRANTIMILSTLATTKLEDVAIEHKKALTEHPGSISQLWYQLYILKDREFTKNLVQRAEQSGYKAIVVTVDAPRLGNREADRRNTFRLPENMQMENLLDPLKEVKNTDTKVSALNDYFVRQVDASLTWKDITWLRSITKLPIIVKGIIKKEDALLAIRANVDGIVVSNHGARQLDTTISTIESLPEIVQAVRSIDKNIEIYIDGGIRRGTDVLKALAFGANAVFVGRPIIWGLTVNGEEGVLNVLNILKKEFKLAMMLCGCPTLDDVNESILAINNKHTISKL</sequence>
<dbReference type="InterPro" id="IPR037396">
    <property type="entry name" value="FMN_HAD"/>
</dbReference>
<feature type="binding site" evidence="10">
    <location>
        <position position="288"/>
    </location>
    <ligand>
        <name>FMN</name>
        <dbReference type="ChEBI" id="CHEBI:58210"/>
    </ligand>
</feature>
<evidence type="ECO:0000256" key="5">
    <source>
        <dbReference type="ARBA" id="ARBA00023002"/>
    </source>
</evidence>
<dbReference type="PIRSF" id="PIRSF000138">
    <property type="entry name" value="Al-hdrx_acd_dh"/>
    <property type="match status" value="1"/>
</dbReference>
<dbReference type="AlphaFoldDB" id="A0A814ZK19"/>
<dbReference type="CDD" id="cd02809">
    <property type="entry name" value="alpha_hydroxyacid_oxid_FMN"/>
    <property type="match status" value="1"/>
</dbReference>
<dbReference type="Proteomes" id="UP000663829">
    <property type="component" value="Unassembled WGS sequence"/>
</dbReference>
<dbReference type="GO" id="GO:0005777">
    <property type="term" value="C:peroxisome"/>
    <property type="evidence" value="ECO:0007669"/>
    <property type="project" value="UniProtKB-ARBA"/>
</dbReference>
<dbReference type="EMBL" id="CAJOBC010012618">
    <property type="protein sequence ID" value="CAF4012615.1"/>
    <property type="molecule type" value="Genomic_DNA"/>
</dbReference>
<evidence type="ECO:0000256" key="1">
    <source>
        <dbReference type="ARBA" id="ARBA00001917"/>
    </source>
</evidence>
<feature type="binding site" evidence="10">
    <location>
        <position position="199"/>
    </location>
    <ligand>
        <name>glyoxylate</name>
        <dbReference type="ChEBI" id="CHEBI:36655"/>
    </ligand>
</feature>
<evidence type="ECO:0000313" key="12">
    <source>
        <dbReference type="EMBL" id="CAF1246433.1"/>
    </source>
</evidence>
<feature type="active site" description="Proton acceptor" evidence="9">
    <location>
        <position position="290"/>
    </location>
</feature>
<evidence type="ECO:0000256" key="3">
    <source>
        <dbReference type="ARBA" id="ARBA00022630"/>
    </source>
</evidence>
<keyword evidence="14" id="KW-1185">Reference proteome</keyword>
<dbReference type="FunFam" id="3.20.20.70:FF:000056">
    <property type="entry name" value="hydroxyacid oxidase 2"/>
    <property type="match status" value="1"/>
</dbReference>
<comment type="caution">
    <text evidence="12">The sequence shown here is derived from an EMBL/GenBank/DDBJ whole genome shotgun (WGS) entry which is preliminary data.</text>
</comment>